<dbReference type="InterPro" id="IPR036249">
    <property type="entry name" value="Thioredoxin-like_sf"/>
</dbReference>
<dbReference type="EMBL" id="AP028056">
    <property type="protein sequence ID" value="BEH03171.1"/>
    <property type="molecule type" value="Genomic_DNA"/>
</dbReference>
<dbReference type="PROSITE" id="PS51352">
    <property type="entry name" value="THIOREDOXIN_2"/>
    <property type="match status" value="1"/>
</dbReference>
<sequence length="304" mass="32121">MGAWMLRPGHRVESDQMSKSKQNQPRAGKDNAAGKAASAKADTPRAASASRREQLRVQQEAESRRRRTIGIITAAAVVLAVVIIVVVVVVIVQNRGSSGGQSTPGSTADQIVPPSANADNTGLVYNRADPAAGAPEVVVYMDYQCPGCGQASKLVEPGLEELADNGEILLTYQILHGLDRNFPGDHSFRAATAATCADVQGVFPKYSKLVFAGQPATEGDGWTDQQLGTDYPKLAGLDGDALSAFQTCFTDQATADFVNSMQDALPSYVTSTPFFTVNGDQWSPTTADLASTDAMRQAIQQLAG</sequence>
<proteinExistence type="predicted"/>
<dbReference type="InterPro" id="IPR012336">
    <property type="entry name" value="Thioredoxin-like_fold"/>
</dbReference>
<feature type="transmembrane region" description="Helical" evidence="2">
    <location>
        <begin position="69"/>
        <end position="92"/>
    </location>
</feature>
<dbReference type="Gene3D" id="3.40.30.10">
    <property type="entry name" value="Glutaredoxin"/>
    <property type="match status" value="1"/>
</dbReference>
<name>A0AAN0K963_9ACTN</name>
<dbReference type="Proteomes" id="UP001431656">
    <property type="component" value="Chromosome"/>
</dbReference>
<dbReference type="Pfam" id="PF13462">
    <property type="entry name" value="Thioredoxin_4"/>
    <property type="match status" value="1"/>
</dbReference>
<feature type="region of interest" description="Disordered" evidence="1">
    <location>
        <begin position="1"/>
        <end position="63"/>
    </location>
</feature>
<evidence type="ECO:0000313" key="5">
    <source>
        <dbReference type="Proteomes" id="UP001431656"/>
    </source>
</evidence>
<keyword evidence="2" id="KW-0812">Transmembrane</keyword>
<feature type="compositionally biased region" description="Low complexity" evidence="1">
    <location>
        <begin position="30"/>
        <end position="41"/>
    </location>
</feature>
<evidence type="ECO:0000259" key="3">
    <source>
        <dbReference type="PROSITE" id="PS51352"/>
    </source>
</evidence>
<evidence type="ECO:0000256" key="2">
    <source>
        <dbReference type="SAM" id="Phobius"/>
    </source>
</evidence>
<organism evidence="4 5">
    <name type="scientific">Brooklawnia propionicigenes</name>
    <dbReference type="NCBI Taxonomy" id="3041175"/>
    <lineage>
        <taxon>Bacteria</taxon>
        <taxon>Bacillati</taxon>
        <taxon>Actinomycetota</taxon>
        <taxon>Actinomycetes</taxon>
        <taxon>Propionibacteriales</taxon>
        <taxon>Propionibacteriaceae</taxon>
        <taxon>Brooklawnia</taxon>
    </lineage>
</organism>
<dbReference type="AlphaFoldDB" id="A0AAN0K963"/>
<dbReference type="KEGG" id="broo:brsh051_24520"/>
<dbReference type="InterPro" id="IPR013766">
    <property type="entry name" value="Thioredoxin_domain"/>
</dbReference>
<dbReference type="SUPFAM" id="SSF52833">
    <property type="entry name" value="Thioredoxin-like"/>
    <property type="match status" value="1"/>
</dbReference>
<keyword evidence="2" id="KW-1133">Transmembrane helix</keyword>
<protein>
    <submittedName>
        <fullName evidence="4">Protein disulfide-isomerase</fullName>
    </submittedName>
</protein>
<accession>A0AAN0K963</accession>
<feature type="domain" description="Thioredoxin" evidence="3">
    <location>
        <begin position="102"/>
        <end position="304"/>
    </location>
</feature>
<keyword evidence="5" id="KW-1185">Reference proteome</keyword>
<gene>
    <name evidence="4" type="ORF">brsh051_24520</name>
</gene>
<evidence type="ECO:0000256" key="1">
    <source>
        <dbReference type="SAM" id="MobiDB-lite"/>
    </source>
</evidence>
<keyword evidence="2" id="KW-0472">Membrane</keyword>
<feature type="compositionally biased region" description="Basic and acidic residues" evidence="1">
    <location>
        <begin position="50"/>
        <end position="63"/>
    </location>
</feature>
<reference evidence="4" key="1">
    <citation type="journal article" date="2024" name="Int. J. Syst. Evol. Microbiol.">
        <title>Brooklawnia propionicigenes sp. nov., a facultatively anaerobic, propionate-producing bacterium isolated from a methanogenic reactor treating waste from cattle farms.</title>
        <authorList>
            <person name="Akita Y."/>
            <person name="Ueki A."/>
            <person name="Tonouchi A."/>
            <person name="Sugawara Y."/>
            <person name="Honma S."/>
            <person name="Kaku N."/>
            <person name="Ueki K."/>
        </authorList>
    </citation>
    <scope>NUCLEOTIDE SEQUENCE</scope>
    <source>
        <strain evidence="4">SH051</strain>
    </source>
</reference>
<evidence type="ECO:0000313" key="4">
    <source>
        <dbReference type="EMBL" id="BEH03171.1"/>
    </source>
</evidence>